<evidence type="ECO:0000313" key="3">
    <source>
        <dbReference type="EMBL" id="KAK7116084.1"/>
    </source>
</evidence>
<dbReference type="PANTHER" id="PTHR13456">
    <property type="entry name" value="UPF0729 PROTEIN C18ORF32"/>
    <property type="match status" value="1"/>
</dbReference>
<dbReference type="AlphaFoldDB" id="A0AAN9C2G8"/>
<protein>
    <submittedName>
        <fullName evidence="3">Uncharacterized protein</fullName>
    </submittedName>
</protein>
<comment type="similarity">
    <text evidence="1">Belongs to the UPF0729 family.</text>
</comment>
<keyword evidence="4" id="KW-1185">Reference proteome</keyword>
<sequence length="86" mass="9480">MVCVPCIVIPFVLWFFHKYIQPYISKMWNPWKKVEGPQDGGGDSSAELKCPLRLGKDSSAQQNGDMSKSMANGSAEVTSGGDKKRD</sequence>
<accession>A0AAN9C2G8</accession>
<feature type="region of interest" description="Disordered" evidence="2">
    <location>
        <begin position="56"/>
        <end position="86"/>
    </location>
</feature>
<gene>
    <name evidence="3" type="ORF">V1264_001829</name>
</gene>
<evidence type="ECO:0000256" key="2">
    <source>
        <dbReference type="SAM" id="MobiDB-lite"/>
    </source>
</evidence>
<dbReference type="InterPro" id="IPR026776">
    <property type="entry name" value="UPF0729_C18orf32-like"/>
</dbReference>
<reference evidence="3 4" key="1">
    <citation type="submission" date="2024-02" db="EMBL/GenBank/DDBJ databases">
        <title>Chromosome-scale genome assembly of the rough periwinkle Littorina saxatilis.</title>
        <authorList>
            <person name="De Jode A."/>
            <person name="Faria R."/>
            <person name="Formenti G."/>
            <person name="Sims Y."/>
            <person name="Smith T.P."/>
            <person name="Tracey A."/>
            <person name="Wood J.M.D."/>
            <person name="Zagrodzka Z.B."/>
            <person name="Johannesson K."/>
            <person name="Butlin R.K."/>
            <person name="Leder E.H."/>
        </authorList>
    </citation>
    <scope>NUCLEOTIDE SEQUENCE [LARGE SCALE GENOMIC DNA]</scope>
    <source>
        <strain evidence="3">Snail1</strain>
        <tissue evidence="3">Muscle</tissue>
    </source>
</reference>
<dbReference type="PANTHER" id="PTHR13456:SF0">
    <property type="entry name" value="UPF0729 PROTEIN C18ORF32"/>
    <property type="match status" value="1"/>
</dbReference>
<name>A0AAN9C2G8_9CAEN</name>
<dbReference type="Pfam" id="PF14975">
    <property type="entry name" value="DUF4512"/>
    <property type="match status" value="1"/>
</dbReference>
<dbReference type="EMBL" id="JBAMIC010000001">
    <property type="protein sequence ID" value="KAK7116084.1"/>
    <property type="molecule type" value="Genomic_DNA"/>
</dbReference>
<comment type="caution">
    <text evidence="3">The sequence shown here is derived from an EMBL/GenBank/DDBJ whole genome shotgun (WGS) entry which is preliminary data.</text>
</comment>
<organism evidence="3 4">
    <name type="scientific">Littorina saxatilis</name>
    <dbReference type="NCBI Taxonomy" id="31220"/>
    <lineage>
        <taxon>Eukaryota</taxon>
        <taxon>Metazoa</taxon>
        <taxon>Spiralia</taxon>
        <taxon>Lophotrochozoa</taxon>
        <taxon>Mollusca</taxon>
        <taxon>Gastropoda</taxon>
        <taxon>Caenogastropoda</taxon>
        <taxon>Littorinimorpha</taxon>
        <taxon>Littorinoidea</taxon>
        <taxon>Littorinidae</taxon>
        <taxon>Littorina</taxon>
    </lineage>
</organism>
<feature type="compositionally biased region" description="Polar residues" evidence="2">
    <location>
        <begin position="58"/>
        <end position="77"/>
    </location>
</feature>
<dbReference type="Proteomes" id="UP001374579">
    <property type="component" value="Unassembled WGS sequence"/>
</dbReference>
<evidence type="ECO:0000313" key="4">
    <source>
        <dbReference type="Proteomes" id="UP001374579"/>
    </source>
</evidence>
<evidence type="ECO:0000256" key="1">
    <source>
        <dbReference type="ARBA" id="ARBA00007959"/>
    </source>
</evidence>
<proteinExistence type="inferred from homology"/>